<dbReference type="Gene3D" id="1.10.10.1100">
    <property type="entry name" value="BFD-like [2Fe-2S]-binding domain"/>
    <property type="match status" value="1"/>
</dbReference>
<comment type="caution">
    <text evidence="2">The sequence shown here is derived from an EMBL/GenBank/DDBJ whole genome shotgun (WGS) entry which is preliminary data.</text>
</comment>
<evidence type="ECO:0000313" key="2">
    <source>
        <dbReference type="EMBL" id="MBO8457418.1"/>
    </source>
</evidence>
<dbReference type="InterPro" id="IPR041854">
    <property type="entry name" value="BFD-like_2Fe2S-bd_dom_sf"/>
</dbReference>
<protein>
    <submittedName>
        <fullName evidence="2">(2Fe-2S)-binding protein</fullName>
    </submittedName>
</protein>
<dbReference type="Pfam" id="PF04324">
    <property type="entry name" value="Fer2_BFD"/>
    <property type="match status" value="1"/>
</dbReference>
<proteinExistence type="predicted"/>
<reference evidence="2" key="2">
    <citation type="journal article" date="2021" name="PeerJ">
        <title>Extensive microbial diversity within the chicken gut microbiome revealed by metagenomics and culture.</title>
        <authorList>
            <person name="Gilroy R."/>
            <person name="Ravi A."/>
            <person name="Getino M."/>
            <person name="Pursley I."/>
            <person name="Horton D.L."/>
            <person name="Alikhan N.F."/>
            <person name="Baker D."/>
            <person name="Gharbi K."/>
            <person name="Hall N."/>
            <person name="Watson M."/>
            <person name="Adriaenssens E.M."/>
            <person name="Foster-Nyarko E."/>
            <person name="Jarju S."/>
            <person name="Secka A."/>
            <person name="Antonio M."/>
            <person name="Oren A."/>
            <person name="Chaudhuri R.R."/>
            <person name="La Ragione R."/>
            <person name="Hildebrand F."/>
            <person name="Pallen M.J."/>
        </authorList>
    </citation>
    <scope>NUCLEOTIDE SEQUENCE</scope>
    <source>
        <strain evidence="2">10532</strain>
    </source>
</reference>
<feature type="domain" description="BFD-like [2Fe-2S]-binding" evidence="1">
    <location>
        <begin position="13"/>
        <end position="65"/>
    </location>
</feature>
<dbReference type="AlphaFoldDB" id="A0A9D9HPB5"/>
<gene>
    <name evidence="2" type="ORF">IAA81_04220</name>
</gene>
<dbReference type="InterPro" id="IPR007419">
    <property type="entry name" value="BFD-like_2Fe2S-bd_dom"/>
</dbReference>
<name>A0A9D9HPB5_9SPIR</name>
<dbReference type="Proteomes" id="UP000823638">
    <property type="component" value="Unassembled WGS sequence"/>
</dbReference>
<evidence type="ECO:0000259" key="1">
    <source>
        <dbReference type="Pfam" id="PF04324"/>
    </source>
</evidence>
<organism evidence="2 3">
    <name type="scientific">Candidatus Gallitreponema excrementavium</name>
    <dbReference type="NCBI Taxonomy" id="2840840"/>
    <lineage>
        <taxon>Bacteria</taxon>
        <taxon>Pseudomonadati</taxon>
        <taxon>Spirochaetota</taxon>
        <taxon>Spirochaetia</taxon>
        <taxon>Spirochaetales</taxon>
        <taxon>Candidatus Gallitreponema</taxon>
    </lineage>
</organism>
<evidence type="ECO:0000313" key="3">
    <source>
        <dbReference type="Proteomes" id="UP000823638"/>
    </source>
</evidence>
<accession>A0A9D9HPB5</accession>
<reference evidence="2" key="1">
    <citation type="submission" date="2020-10" db="EMBL/GenBank/DDBJ databases">
        <authorList>
            <person name="Gilroy R."/>
        </authorList>
    </citation>
    <scope>NUCLEOTIDE SEQUENCE</scope>
    <source>
        <strain evidence="2">10532</strain>
    </source>
</reference>
<sequence>MEEAMSSGLNREICHCKKVTYNDIEKALHDSKNFGQVEKAFEDVQMVTHCSTGCGGCHDEILKTISEIMSK</sequence>
<dbReference type="EMBL" id="JADIMM010000060">
    <property type="protein sequence ID" value="MBO8457418.1"/>
    <property type="molecule type" value="Genomic_DNA"/>
</dbReference>